<evidence type="ECO:0000256" key="1">
    <source>
        <dbReference type="SAM" id="MobiDB-lite"/>
    </source>
</evidence>
<protein>
    <submittedName>
        <fullName evidence="2">Uncharacterized protein</fullName>
    </submittedName>
</protein>
<organism evidence="2 3">
    <name type="scientific">Hydrococcus rivularis NIES-593</name>
    <dbReference type="NCBI Taxonomy" id="1921803"/>
    <lineage>
        <taxon>Bacteria</taxon>
        <taxon>Bacillati</taxon>
        <taxon>Cyanobacteriota</taxon>
        <taxon>Cyanophyceae</taxon>
        <taxon>Pleurocapsales</taxon>
        <taxon>Hydrococcaceae</taxon>
        <taxon>Hydrococcus</taxon>
    </lineage>
</organism>
<gene>
    <name evidence="2" type="ORF">NIES593_20150</name>
</gene>
<dbReference type="STRING" id="1921803.NIES593_20150"/>
<dbReference type="EMBL" id="MRCB01000035">
    <property type="protein sequence ID" value="OKH20096.1"/>
    <property type="molecule type" value="Genomic_DNA"/>
</dbReference>
<dbReference type="Proteomes" id="UP000186868">
    <property type="component" value="Unassembled WGS sequence"/>
</dbReference>
<keyword evidence="3" id="KW-1185">Reference proteome</keyword>
<feature type="region of interest" description="Disordered" evidence="1">
    <location>
        <begin position="1"/>
        <end position="24"/>
    </location>
</feature>
<sequence length="107" mass="12125">MLKERSREPISRSTSKNNLQLIPDPWELPNPELENESAQAWQPAIELHPLISAGGNPTALQLPSPKINSIELLLQDWLKLGKEQAKKLAENVREALGLLYWIETMAY</sequence>
<comment type="caution">
    <text evidence="2">The sequence shown here is derived from an EMBL/GenBank/DDBJ whole genome shotgun (WGS) entry which is preliminary data.</text>
</comment>
<feature type="compositionally biased region" description="Polar residues" evidence="1">
    <location>
        <begin position="11"/>
        <end position="20"/>
    </location>
</feature>
<dbReference type="RefSeq" id="WP_015142154.1">
    <property type="nucleotide sequence ID" value="NZ_MRCB01000035.1"/>
</dbReference>
<reference evidence="2 3" key="1">
    <citation type="submission" date="2016-11" db="EMBL/GenBank/DDBJ databases">
        <title>Draft Genome Sequences of Nine Cyanobacterial Strains from Diverse Habitats.</title>
        <authorList>
            <person name="Zhu T."/>
            <person name="Hou S."/>
            <person name="Lu X."/>
            <person name="Hess W.R."/>
        </authorList>
    </citation>
    <scope>NUCLEOTIDE SEQUENCE [LARGE SCALE GENOMIC DNA]</scope>
    <source>
        <strain evidence="2 3">NIES-593</strain>
    </source>
</reference>
<feature type="compositionally biased region" description="Basic and acidic residues" evidence="1">
    <location>
        <begin position="1"/>
        <end position="10"/>
    </location>
</feature>
<proteinExistence type="predicted"/>
<evidence type="ECO:0000313" key="2">
    <source>
        <dbReference type="EMBL" id="OKH20096.1"/>
    </source>
</evidence>
<dbReference type="AlphaFoldDB" id="A0A1U7H940"/>
<evidence type="ECO:0000313" key="3">
    <source>
        <dbReference type="Proteomes" id="UP000186868"/>
    </source>
</evidence>
<name>A0A1U7H940_9CYAN</name>
<accession>A0A1U7H940</accession>